<evidence type="ECO:0000313" key="2">
    <source>
        <dbReference type="Proteomes" id="UP000253204"/>
    </source>
</evidence>
<sequence>MTIPRIKQWFQLAVPEPTDKNRAVQLGCHAEEFAEMLTALGFQNTSANVELWANYMKSEFPGVMQPDRTELLDAICDQIVTAVGVAHMFGLDIEGALAEVTRSNYSKFVDGKPVFDANGKIAKPQSYIKPDLTPFL</sequence>
<dbReference type="InterPro" id="IPR023292">
    <property type="entry name" value="NTP_PyroPHydrolase-like_dom_sf"/>
</dbReference>
<keyword evidence="2" id="KW-1185">Reference proteome</keyword>
<comment type="caution">
    <text evidence="1">The sequence shown here is derived from an EMBL/GenBank/DDBJ whole genome shotgun (WGS) entry which is preliminary data.</text>
</comment>
<dbReference type="Proteomes" id="UP000253204">
    <property type="component" value="Unassembled WGS sequence"/>
</dbReference>
<protein>
    <recommendedName>
        <fullName evidence="3">Phosphoribosyl-ATP pyrophosphohydrolase</fullName>
    </recommendedName>
</protein>
<proteinExistence type="predicted"/>
<dbReference type="EMBL" id="QPIJ01000065">
    <property type="protein sequence ID" value="RCV86443.1"/>
    <property type="molecule type" value="Genomic_DNA"/>
</dbReference>
<dbReference type="AlphaFoldDB" id="A0A368TTD8"/>
<evidence type="ECO:0008006" key="3">
    <source>
        <dbReference type="Google" id="ProtNLM"/>
    </source>
</evidence>
<gene>
    <name evidence="1" type="ORF">DU506_18415</name>
</gene>
<name>A0A368TTD8_9GAMM</name>
<dbReference type="CDD" id="cd11530">
    <property type="entry name" value="NTP-PPase_DR2231_like"/>
    <property type="match status" value="1"/>
</dbReference>
<dbReference type="Gene3D" id="1.10.3420.10">
    <property type="entry name" value="putative ntp pyrophosphohydrolase like domain"/>
    <property type="match status" value="1"/>
</dbReference>
<dbReference type="RefSeq" id="WP_114488330.1">
    <property type="nucleotide sequence ID" value="NZ_QPIJ01000065.1"/>
</dbReference>
<accession>A0A368TTD8</accession>
<organism evidence="1 2">
    <name type="scientific">Vreelandella rituensis</name>
    <dbReference type="NCBI Taxonomy" id="2282306"/>
    <lineage>
        <taxon>Bacteria</taxon>
        <taxon>Pseudomonadati</taxon>
        <taxon>Pseudomonadota</taxon>
        <taxon>Gammaproteobacteria</taxon>
        <taxon>Oceanospirillales</taxon>
        <taxon>Halomonadaceae</taxon>
        <taxon>Vreelandella</taxon>
    </lineage>
</organism>
<dbReference type="OrthoDB" id="9795188at2"/>
<reference evidence="1 2" key="1">
    <citation type="submission" date="2018-07" db="EMBL/GenBank/DDBJ databases">
        <title>Halomonas rutogse sp. nov., isolated from Lake TangqianCo on Tibetan Plateau.</title>
        <authorList>
            <person name="Lu H."/>
            <person name="Xing P."/>
            <person name="Wu Q."/>
        </authorList>
    </citation>
    <scope>NUCLEOTIDE SEQUENCE [LARGE SCALE GENOMIC DNA]</scope>
    <source>
        <strain evidence="1 2">TQ8S</strain>
    </source>
</reference>
<evidence type="ECO:0000313" key="1">
    <source>
        <dbReference type="EMBL" id="RCV86443.1"/>
    </source>
</evidence>
<dbReference type="InterPro" id="IPR033653">
    <property type="entry name" value="NTP-PPase_DR2231-like"/>
</dbReference>